<reference evidence="1" key="1">
    <citation type="submission" date="2019-03" db="EMBL/GenBank/DDBJ databases">
        <title>Largest Complete Mitochondrial Genome of a Gymnosperm, Sitka Spruce (Picea sitchensis), Indicates Complex Physical Structure.</title>
        <authorList>
            <person name="Jackman S.D."/>
            <person name="Coombe L."/>
            <person name="Warren R."/>
            <person name="Kirk H."/>
            <person name="Trinh E."/>
            <person name="McLeod T."/>
            <person name="Pleasance S."/>
            <person name="Pandoh P."/>
            <person name="Zhao Y."/>
            <person name="Coope R."/>
            <person name="Bousquet J."/>
            <person name="Bohlmann J.C."/>
            <person name="Jones S.J.M."/>
            <person name="Birol I."/>
        </authorList>
    </citation>
    <scope>NUCLEOTIDE SEQUENCE</scope>
    <source>
        <strain evidence="1">Q903</strain>
    </source>
</reference>
<evidence type="ECO:0000313" key="1">
    <source>
        <dbReference type="EMBL" id="QHR91481.1"/>
    </source>
</evidence>
<sequence>MVALAFASALLAIEPYFPSMPQLLYRAHINRANLWYKLKPFTKMQL</sequence>
<organism evidence="1">
    <name type="scientific">Picea sitchensis</name>
    <name type="common">Sitka spruce</name>
    <name type="synonym">Pinus sitchensis</name>
    <dbReference type="NCBI Taxonomy" id="3332"/>
    <lineage>
        <taxon>Eukaryota</taxon>
        <taxon>Viridiplantae</taxon>
        <taxon>Streptophyta</taxon>
        <taxon>Embryophyta</taxon>
        <taxon>Tracheophyta</taxon>
        <taxon>Spermatophyta</taxon>
        <taxon>Pinopsida</taxon>
        <taxon>Pinidae</taxon>
        <taxon>Conifers I</taxon>
        <taxon>Pinales</taxon>
        <taxon>Pinaceae</taxon>
        <taxon>Picea</taxon>
    </lineage>
</organism>
<proteinExistence type="predicted"/>
<geneLocation type="mitochondrion" evidence="1"/>
<gene>
    <name evidence="1" type="primary">orf05548</name>
    <name evidence="1" type="ORF">Q903MT_gene5516</name>
</gene>
<accession>A0A6B9XW06</accession>
<protein>
    <submittedName>
        <fullName evidence="1">Uncharacterized protein</fullName>
    </submittedName>
</protein>
<keyword evidence="1" id="KW-0496">Mitochondrion</keyword>
<name>A0A6B9XW06_PICSI</name>
<dbReference type="EMBL" id="MK697702">
    <property type="protein sequence ID" value="QHR91481.1"/>
    <property type="molecule type" value="Genomic_DNA"/>
</dbReference>
<dbReference type="AlphaFoldDB" id="A0A6B9XW06"/>